<keyword evidence="4" id="KW-1185">Reference proteome</keyword>
<protein>
    <submittedName>
        <fullName evidence="3">Uncharacterized protein</fullName>
    </submittedName>
</protein>
<feature type="signal peptide" evidence="2">
    <location>
        <begin position="1"/>
        <end position="20"/>
    </location>
</feature>
<evidence type="ECO:0000256" key="1">
    <source>
        <dbReference type="SAM" id="Phobius"/>
    </source>
</evidence>
<keyword evidence="1" id="KW-1133">Transmembrane helix</keyword>
<feature type="transmembrane region" description="Helical" evidence="1">
    <location>
        <begin position="79"/>
        <end position="95"/>
    </location>
</feature>
<gene>
    <name evidence="3" type="ORF">Glove_169g52</name>
</gene>
<keyword evidence="2" id="KW-0732">Signal</keyword>
<reference evidence="3 4" key="1">
    <citation type="submission" date="2018-08" db="EMBL/GenBank/DDBJ databases">
        <title>Genome and evolution of the arbuscular mycorrhizal fungus Diversispora epigaea (formerly Glomus versiforme) and its bacterial endosymbionts.</title>
        <authorList>
            <person name="Sun X."/>
            <person name="Fei Z."/>
            <person name="Harrison M."/>
        </authorList>
    </citation>
    <scope>NUCLEOTIDE SEQUENCE [LARGE SCALE GENOMIC DNA]</scope>
    <source>
        <strain evidence="3 4">IT104</strain>
    </source>
</reference>
<organism evidence="3 4">
    <name type="scientific">Diversispora epigaea</name>
    <dbReference type="NCBI Taxonomy" id="1348612"/>
    <lineage>
        <taxon>Eukaryota</taxon>
        <taxon>Fungi</taxon>
        <taxon>Fungi incertae sedis</taxon>
        <taxon>Mucoromycota</taxon>
        <taxon>Glomeromycotina</taxon>
        <taxon>Glomeromycetes</taxon>
        <taxon>Diversisporales</taxon>
        <taxon>Diversisporaceae</taxon>
        <taxon>Diversispora</taxon>
    </lineage>
</organism>
<feature type="chain" id="PRO_5017372178" evidence="2">
    <location>
        <begin position="21"/>
        <end position="115"/>
    </location>
</feature>
<accession>A0A397ISH1</accession>
<dbReference type="Proteomes" id="UP000266861">
    <property type="component" value="Unassembled WGS sequence"/>
</dbReference>
<sequence length="115" mass="13042">MKTKFIILLLFQVIVTFTLAEIPRVPTNEINTLNFRFTHNAVDFDNAVDLDNVVDLDNAVGFDVVDFDNIEFPDDQPGSGFYFILACFIIIGIIFQTHNTAQNPSNPSLQELKQF</sequence>
<name>A0A397ISH1_9GLOM</name>
<keyword evidence="1" id="KW-0812">Transmembrane</keyword>
<evidence type="ECO:0000313" key="3">
    <source>
        <dbReference type="EMBL" id="RHZ77907.1"/>
    </source>
</evidence>
<evidence type="ECO:0000256" key="2">
    <source>
        <dbReference type="SAM" id="SignalP"/>
    </source>
</evidence>
<proteinExistence type="predicted"/>
<comment type="caution">
    <text evidence="3">The sequence shown here is derived from an EMBL/GenBank/DDBJ whole genome shotgun (WGS) entry which is preliminary data.</text>
</comment>
<keyword evidence="1" id="KW-0472">Membrane</keyword>
<evidence type="ECO:0000313" key="4">
    <source>
        <dbReference type="Proteomes" id="UP000266861"/>
    </source>
</evidence>
<dbReference type="AlphaFoldDB" id="A0A397ISH1"/>
<dbReference type="EMBL" id="PQFF01000159">
    <property type="protein sequence ID" value="RHZ77907.1"/>
    <property type="molecule type" value="Genomic_DNA"/>
</dbReference>